<dbReference type="InterPro" id="IPR036163">
    <property type="entry name" value="HMA_dom_sf"/>
</dbReference>
<reference evidence="8" key="1">
    <citation type="journal article" date="2023" name="Plant J.">
        <title>Genome sequences and population genomics provide insights into the demographic history, inbreeding, and mutation load of two 'living fossil' tree species of Dipteronia.</title>
        <authorList>
            <person name="Feng Y."/>
            <person name="Comes H.P."/>
            <person name="Chen J."/>
            <person name="Zhu S."/>
            <person name="Lu R."/>
            <person name="Zhang X."/>
            <person name="Li P."/>
            <person name="Qiu J."/>
            <person name="Olsen K.M."/>
            <person name="Qiu Y."/>
        </authorList>
    </citation>
    <scope>NUCLEOTIDE SEQUENCE</scope>
    <source>
        <strain evidence="8">KIB01</strain>
    </source>
</reference>
<name>A0AAD9XUC5_9ROSI</name>
<sequence>MICFVGRSDHVGRSTIDDLCFVAVKRSTGTTALTREWMGLGWLGMVLAFGVGLRERSRSEKIELKVTVNCCDGCKRKVKKALRGIEGVLKTEIDPLQPKVTVLGSVDPKILIKRLVKVGKQAEFWSSGNQNAGKEKQEVAADVPAKNEREKSKSECERAKPSDSGAKTTEKIKESNNGSSGEEKASKNDPKAKDDKDEKAKESLVNSYIPEVIKTDNPIPPYPQVLEMNFGMYPNTTVGGAGNVRTQAQAQYCYMVEPYPINVPYYAIPPYPAHPLPHPTCCGQGYFCHDRQVYLPQNQAPTTQVGDYFSDENTVGCSVM</sequence>
<dbReference type="Proteomes" id="UP001280121">
    <property type="component" value="Unassembled WGS sequence"/>
</dbReference>
<dbReference type="PANTHER" id="PTHR45868:SF14">
    <property type="entry name" value="OS08G0205500 PROTEIN"/>
    <property type="match status" value="1"/>
</dbReference>
<evidence type="ECO:0000259" key="7">
    <source>
        <dbReference type="PROSITE" id="PS50846"/>
    </source>
</evidence>
<feature type="region of interest" description="Disordered" evidence="6">
    <location>
        <begin position="128"/>
        <end position="203"/>
    </location>
</feature>
<dbReference type="Gene3D" id="3.30.70.100">
    <property type="match status" value="1"/>
</dbReference>
<proteinExistence type="inferred from homology"/>
<evidence type="ECO:0000313" key="9">
    <source>
        <dbReference type="Proteomes" id="UP001280121"/>
    </source>
</evidence>
<dbReference type="GO" id="GO:0046872">
    <property type="term" value="F:metal ion binding"/>
    <property type="evidence" value="ECO:0007669"/>
    <property type="project" value="UniProtKB-KW"/>
</dbReference>
<dbReference type="AlphaFoldDB" id="A0AAD9XUC5"/>
<dbReference type="SUPFAM" id="SSF55008">
    <property type="entry name" value="HMA, heavy metal-associated domain"/>
    <property type="match status" value="1"/>
</dbReference>
<evidence type="ECO:0000256" key="6">
    <source>
        <dbReference type="SAM" id="MobiDB-lite"/>
    </source>
</evidence>
<keyword evidence="1" id="KW-0488">Methylation</keyword>
<evidence type="ECO:0000313" key="8">
    <source>
        <dbReference type="EMBL" id="KAK2665944.1"/>
    </source>
</evidence>
<keyword evidence="9" id="KW-1185">Reference proteome</keyword>
<feature type="compositionally biased region" description="Basic and acidic residues" evidence="6">
    <location>
        <begin position="181"/>
        <end position="202"/>
    </location>
</feature>
<gene>
    <name evidence="8" type="ORF">Ddye_004518</name>
</gene>
<dbReference type="Pfam" id="PF00403">
    <property type="entry name" value="HMA"/>
    <property type="match status" value="1"/>
</dbReference>
<feature type="compositionally biased region" description="Basic and acidic residues" evidence="6">
    <location>
        <begin position="133"/>
        <end position="161"/>
    </location>
</feature>
<keyword evidence="4" id="KW-0636">Prenylation</keyword>
<protein>
    <recommendedName>
        <fullName evidence="7">HMA domain-containing protein</fullName>
    </recommendedName>
</protein>
<accession>A0AAD9XUC5</accession>
<dbReference type="EMBL" id="JANJYI010000001">
    <property type="protein sequence ID" value="KAK2665944.1"/>
    <property type="molecule type" value="Genomic_DNA"/>
</dbReference>
<dbReference type="CDD" id="cd00371">
    <property type="entry name" value="HMA"/>
    <property type="match status" value="1"/>
</dbReference>
<dbReference type="InterPro" id="IPR006121">
    <property type="entry name" value="HMA_dom"/>
</dbReference>
<comment type="similarity">
    <text evidence="5">Belongs to the HIPP family.</text>
</comment>
<comment type="caution">
    <text evidence="8">The sequence shown here is derived from an EMBL/GenBank/DDBJ whole genome shotgun (WGS) entry which is preliminary data.</text>
</comment>
<feature type="domain" description="HMA" evidence="7">
    <location>
        <begin position="59"/>
        <end position="123"/>
    </location>
</feature>
<evidence type="ECO:0000256" key="1">
    <source>
        <dbReference type="ARBA" id="ARBA00022481"/>
    </source>
</evidence>
<evidence type="ECO:0000256" key="4">
    <source>
        <dbReference type="ARBA" id="ARBA00023289"/>
    </source>
</evidence>
<keyword evidence="2" id="KW-0479">Metal-binding</keyword>
<keyword evidence="3" id="KW-0449">Lipoprotein</keyword>
<organism evidence="8 9">
    <name type="scientific">Dipteronia dyeriana</name>
    <dbReference type="NCBI Taxonomy" id="168575"/>
    <lineage>
        <taxon>Eukaryota</taxon>
        <taxon>Viridiplantae</taxon>
        <taxon>Streptophyta</taxon>
        <taxon>Embryophyta</taxon>
        <taxon>Tracheophyta</taxon>
        <taxon>Spermatophyta</taxon>
        <taxon>Magnoliopsida</taxon>
        <taxon>eudicotyledons</taxon>
        <taxon>Gunneridae</taxon>
        <taxon>Pentapetalae</taxon>
        <taxon>rosids</taxon>
        <taxon>malvids</taxon>
        <taxon>Sapindales</taxon>
        <taxon>Sapindaceae</taxon>
        <taxon>Hippocastanoideae</taxon>
        <taxon>Acereae</taxon>
        <taxon>Dipteronia</taxon>
    </lineage>
</organism>
<evidence type="ECO:0000256" key="5">
    <source>
        <dbReference type="ARBA" id="ARBA00024045"/>
    </source>
</evidence>
<dbReference type="PROSITE" id="PS50846">
    <property type="entry name" value="HMA_2"/>
    <property type="match status" value="1"/>
</dbReference>
<evidence type="ECO:0000256" key="2">
    <source>
        <dbReference type="ARBA" id="ARBA00022723"/>
    </source>
</evidence>
<evidence type="ECO:0000256" key="3">
    <source>
        <dbReference type="ARBA" id="ARBA00023288"/>
    </source>
</evidence>
<dbReference type="PANTHER" id="PTHR45868">
    <property type="entry name" value="HEAVY METAL-ASSOCIATED ISOPRENYLATED PLANT PROTEIN 33-RELATED"/>
    <property type="match status" value="1"/>
</dbReference>